<evidence type="ECO:0000256" key="9">
    <source>
        <dbReference type="ARBA" id="ARBA00022840"/>
    </source>
</evidence>
<dbReference type="GO" id="GO:0005388">
    <property type="term" value="F:P-type calcium transporter activity"/>
    <property type="evidence" value="ECO:0007669"/>
    <property type="project" value="UniProtKB-EC"/>
</dbReference>
<dbReference type="Pfam" id="PF13246">
    <property type="entry name" value="Cation_ATPase"/>
    <property type="match status" value="1"/>
</dbReference>
<dbReference type="Gene3D" id="3.40.1110.10">
    <property type="entry name" value="Calcium-transporting ATPase, cytoplasmic domain N"/>
    <property type="match status" value="1"/>
</dbReference>
<dbReference type="InterPro" id="IPR036412">
    <property type="entry name" value="HAD-like_sf"/>
</dbReference>
<feature type="transmembrane region" description="Helical" evidence="14">
    <location>
        <begin position="824"/>
        <end position="844"/>
    </location>
</feature>
<dbReference type="SFLD" id="SFLDF00027">
    <property type="entry name" value="p-type_atpase"/>
    <property type="match status" value="1"/>
</dbReference>
<dbReference type="InterPro" id="IPR006068">
    <property type="entry name" value="ATPase_P-typ_cation-transptr_C"/>
</dbReference>
<dbReference type="SUPFAM" id="SSF81660">
    <property type="entry name" value="Metal cation-transporting ATPase, ATP-binding domain N"/>
    <property type="match status" value="1"/>
</dbReference>
<dbReference type="InterPro" id="IPR018303">
    <property type="entry name" value="ATPase_P-typ_P_site"/>
</dbReference>
<feature type="domain" description="Cation-transporting P-type ATPase N-terminal" evidence="15">
    <location>
        <begin position="8"/>
        <end position="81"/>
    </location>
</feature>
<evidence type="ECO:0000256" key="3">
    <source>
        <dbReference type="ARBA" id="ARBA00012790"/>
    </source>
</evidence>
<protein>
    <recommendedName>
        <fullName evidence="3">P-type Ca(2+) transporter</fullName>
        <ecNumber evidence="3">7.2.2.10</ecNumber>
    </recommendedName>
</protein>
<dbReference type="InterPro" id="IPR023214">
    <property type="entry name" value="HAD_sf"/>
</dbReference>
<dbReference type="SUPFAM" id="SSF56784">
    <property type="entry name" value="HAD-like"/>
    <property type="match status" value="1"/>
</dbReference>
<dbReference type="Pfam" id="PF00690">
    <property type="entry name" value="Cation_ATPase_N"/>
    <property type="match status" value="1"/>
</dbReference>
<dbReference type="Pfam" id="PF00689">
    <property type="entry name" value="Cation_ATPase_C"/>
    <property type="match status" value="1"/>
</dbReference>
<dbReference type="GO" id="GO:0140352">
    <property type="term" value="P:export from cell"/>
    <property type="evidence" value="ECO:0007669"/>
    <property type="project" value="UniProtKB-ARBA"/>
</dbReference>
<dbReference type="CDD" id="cd02089">
    <property type="entry name" value="P-type_ATPase_Ca_prok"/>
    <property type="match status" value="1"/>
</dbReference>
<keyword evidence="5" id="KW-0406">Ion transport</keyword>
<comment type="catalytic activity">
    <reaction evidence="13">
        <text>Ca(2+)(in) + ATP + H2O = Ca(2+)(out) + ADP + phosphate + H(+)</text>
        <dbReference type="Rhea" id="RHEA:18105"/>
        <dbReference type="ChEBI" id="CHEBI:15377"/>
        <dbReference type="ChEBI" id="CHEBI:15378"/>
        <dbReference type="ChEBI" id="CHEBI:29108"/>
        <dbReference type="ChEBI" id="CHEBI:30616"/>
        <dbReference type="ChEBI" id="CHEBI:43474"/>
        <dbReference type="ChEBI" id="CHEBI:456216"/>
        <dbReference type="EC" id="7.2.2.10"/>
    </reaction>
</comment>
<dbReference type="EC" id="7.2.2.10" evidence="3"/>
<dbReference type="InterPro" id="IPR008250">
    <property type="entry name" value="ATPase_P-typ_transduc_dom_A_sf"/>
</dbReference>
<keyword evidence="9" id="KW-0067">ATP-binding</keyword>
<dbReference type="GO" id="GO:0005886">
    <property type="term" value="C:plasma membrane"/>
    <property type="evidence" value="ECO:0007669"/>
    <property type="project" value="UniProtKB-SubCell"/>
</dbReference>
<feature type="transmembrane region" description="Helical" evidence="14">
    <location>
        <begin position="56"/>
        <end position="79"/>
    </location>
</feature>
<keyword evidence="5" id="KW-0106">Calcium</keyword>
<dbReference type="SFLD" id="SFLDG00002">
    <property type="entry name" value="C1.7:_P-type_atpase_like"/>
    <property type="match status" value="1"/>
</dbReference>
<organism evidence="16 17">
    <name type="scientific">Clostridioides difficile</name>
    <name type="common">Peptoclostridium difficile</name>
    <dbReference type="NCBI Taxonomy" id="1496"/>
    <lineage>
        <taxon>Bacteria</taxon>
        <taxon>Bacillati</taxon>
        <taxon>Bacillota</taxon>
        <taxon>Clostridia</taxon>
        <taxon>Peptostreptococcales</taxon>
        <taxon>Peptostreptococcaceae</taxon>
        <taxon>Clostridioides</taxon>
    </lineage>
</organism>
<keyword evidence="4" id="KW-1003">Cell membrane</keyword>
<keyword evidence="7" id="KW-0479">Metal-binding</keyword>
<gene>
    <name evidence="16" type="primary">yloB</name>
    <name evidence="16" type="ORF">SAMEA1710456_00280</name>
</gene>
<evidence type="ECO:0000256" key="7">
    <source>
        <dbReference type="ARBA" id="ARBA00022723"/>
    </source>
</evidence>
<dbReference type="GO" id="GO:0046872">
    <property type="term" value="F:metal ion binding"/>
    <property type="evidence" value="ECO:0007669"/>
    <property type="project" value="UniProtKB-KW"/>
</dbReference>
<dbReference type="PRINTS" id="PR00120">
    <property type="entry name" value="HATPASE"/>
</dbReference>
<dbReference type="InterPro" id="IPR050510">
    <property type="entry name" value="Cation_transp_ATPase_P-type"/>
</dbReference>
<dbReference type="PRINTS" id="PR00119">
    <property type="entry name" value="CATATPASE"/>
</dbReference>
<keyword evidence="6 14" id="KW-0812">Transmembrane</keyword>
<proteinExistence type="inferred from homology"/>
<evidence type="ECO:0000256" key="5">
    <source>
        <dbReference type="ARBA" id="ARBA00022568"/>
    </source>
</evidence>
<reference evidence="16 17" key="1">
    <citation type="submission" date="2019-02" db="EMBL/GenBank/DDBJ databases">
        <authorList>
            <consortium name="Pathogen Informatics"/>
        </authorList>
    </citation>
    <scope>NUCLEOTIDE SEQUENCE [LARGE SCALE GENOMIC DNA]</scope>
    <source>
        <strain evidence="16 17">078GUE027</strain>
    </source>
</reference>
<dbReference type="PANTHER" id="PTHR43294">
    <property type="entry name" value="SODIUM/POTASSIUM-TRANSPORTING ATPASE SUBUNIT ALPHA"/>
    <property type="match status" value="1"/>
</dbReference>
<dbReference type="SMART" id="SM00831">
    <property type="entry name" value="Cation_ATPase_N"/>
    <property type="match status" value="1"/>
</dbReference>
<feature type="transmembrane region" description="Helical" evidence="14">
    <location>
        <begin position="275"/>
        <end position="303"/>
    </location>
</feature>
<dbReference type="PANTHER" id="PTHR43294:SF21">
    <property type="entry name" value="CATION TRANSPORTING ATPASE"/>
    <property type="match status" value="1"/>
</dbReference>
<dbReference type="SUPFAM" id="SSF81653">
    <property type="entry name" value="Calcium ATPase, transduction domain A"/>
    <property type="match status" value="1"/>
</dbReference>
<evidence type="ECO:0000259" key="15">
    <source>
        <dbReference type="SMART" id="SM00831"/>
    </source>
</evidence>
<keyword evidence="5" id="KW-0813">Transport</keyword>
<evidence type="ECO:0000256" key="8">
    <source>
        <dbReference type="ARBA" id="ARBA00022741"/>
    </source>
</evidence>
<comment type="similarity">
    <text evidence="2">Belongs to the cation transport ATPase (P-type) (TC 3.A.3) family. Type IIA subfamily.</text>
</comment>
<evidence type="ECO:0000256" key="4">
    <source>
        <dbReference type="ARBA" id="ARBA00022475"/>
    </source>
</evidence>
<dbReference type="Pfam" id="PF00122">
    <property type="entry name" value="E1-E2_ATPase"/>
    <property type="match status" value="1"/>
</dbReference>
<dbReference type="InterPro" id="IPR059000">
    <property type="entry name" value="ATPase_P-type_domA"/>
</dbReference>
<dbReference type="InterPro" id="IPR001757">
    <property type="entry name" value="P_typ_ATPase"/>
</dbReference>
<sequence length="886" mass="97218">MENHKQMPWHSRATHEILESLDSSEEGLTDTEAEKRLKENGLNELRKKPNRTTLQMLWSQITDAMVLILIGAAILSLIFGEFTEAFVILIIVTVNAVIGIVQEKKAESSLEALKNMNSPTARVMRDGEENVIPASNLVVGDIVFLEDGAMVPADLRLIETSSLKIQEASLTGESVPSEKDADTILPKEYVLGDRSNMAYTSSIVTYGRGVGVVVATGMNTEVGNIAHLLDSQDDFDTPIKRKLNTVGKTLSVIGIIVCVVIFAIGAFYQRPLLPMFMIAISLAISIIPEGLPATATIVMALGVQRMSKRNALIRKLPAVETLGGATVICCDKTGTLTLNKMTVTHIAVNGDFESGKVTSIDTASEKHPLVYKEIVYAGALCNDACINPDKTDEILGDPTEGALIFMAKKFGIDQEILEEEYPRVFEQPFDSDRKCMTTVHNIDEKIIAYTKGAVDEILDLCTKILTSKGERNITELDKKNIHELCLNMSKDALRVLGFAKREISSIPKEDSENIEYDLTFIGIVGMIDPPRTEVIDAVSTCKEAGIRTIMITGDHKVTATTIAHELGIWSEENTVISGDELDNLSDDELDEAVKNTTVFARVSPFDKLRIIQSLKRIGEVPAMTGDGVNDSPALKSADIGIAMGISGTDVAKDSSDMILMDDSFTTISYAIKEGRRVYRNIQKVIQFLLVGNIAEILTLFVAILLNWDTPLLAVHILWVNLATATLPALALGVDPPSRNIMKHQPVKSTTLFEKNLIQRVVTQGIFVAIMTILAYKIGLNIENHSVGQTMAFCVLAFSQMLRAFSQRSNTDSMFNRNNGKNPFLLISFLTSALLIAVILFVPVFRNAFNLTILNSLEWLITIALAIMSVVQVEVGKIIKRKKLKNS</sequence>
<dbReference type="SFLD" id="SFLDS00003">
    <property type="entry name" value="Haloacid_Dehalogenase"/>
    <property type="match status" value="1"/>
</dbReference>
<dbReference type="FunFam" id="3.40.50.1000:FF:000028">
    <property type="entry name" value="Calcium-transporting P-type ATPase, putative"/>
    <property type="match status" value="1"/>
</dbReference>
<keyword evidence="12 14" id="KW-0472">Membrane</keyword>
<evidence type="ECO:0000313" key="16">
    <source>
        <dbReference type="EMBL" id="VFD52834.1"/>
    </source>
</evidence>
<keyword evidence="5" id="KW-0109">Calcium transport</keyword>
<dbReference type="SUPFAM" id="SSF81665">
    <property type="entry name" value="Calcium ATPase, transmembrane domain M"/>
    <property type="match status" value="1"/>
</dbReference>
<evidence type="ECO:0000256" key="2">
    <source>
        <dbReference type="ARBA" id="ARBA00005675"/>
    </source>
</evidence>
<evidence type="ECO:0000256" key="14">
    <source>
        <dbReference type="SAM" id="Phobius"/>
    </source>
</evidence>
<keyword evidence="16" id="KW-0378">Hydrolase</keyword>
<dbReference type="Proteomes" id="UP000346772">
    <property type="component" value="Unassembled WGS sequence"/>
</dbReference>
<dbReference type="RefSeq" id="WP_003423887.1">
    <property type="nucleotide sequence ID" value="NZ_CP019864.1"/>
</dbReference>
<dbReference type="InterPro" id="IPR004014">
    <property type="entry name" value="ATPase_P-typ_cation-transptr_N"/>
</dbReference>
<feature type="transmembrane region" description="Helical" evidence="14">
    <location>
        <begin position="711"/>
        <end position="733"/>
    </location>
</feature>
<dbReference type="AlphaFoldDB" id="A0AAX3GWL9"/>
<dbReference type="NCBIfam" id="TIGR01494">
    <property type="entry name" value="ATPase_P-type"/>
    <property type="match status" value="3"/>
</dbReference>
<name>A0AAX3GWL9_CLODI</name>
<comment type="caution">
    <text evidence="16">The sequence shown here is derived from an EMBL/GenBank/DDBJ whole genome shotgun (WGS) entry which is preliminary data.</text>
</comment>
<comment type="subcellular location">
    <subcellularLocation>
        <location evidence="1">Cell membrane</location>
        <topology evidence="1">Multi-pass membrane protein</topology>
    </subcellularLocation>
</comment>
<keyword evidence="8" id="KW-0547">Nucleotide-binding</keyword>
<evidence type="ECO:0000256" key="13">
    <source>
        <dbReference type="ARBA" id="ARBA00048694"/>
    </source>
</evidence>
<feature type="transmembrane region" description="Helical" evidence="14">
    <location>
        <begin position="250"/>
        <end position="269"/>
    </location>
</feature>
<feature type="transmembrane region" description="Helical" evidence="14">
    <location>
        <begin position="684"/>
        <end position="705"/>
    </location>
</feature>
<dbReference type="Gene3D" id="1.20.1110.10">
    <property type="entry name" value="Calcium-transporting ATPase, transmembrane domain"/>
    <property type="match status" value="1"/>
</dbReference>
<evidence type="ECO:0000256" key="11">
    <source>
        <dbReference type="ARBA" id="ARBA00022989"/>
    </source>
</evidence>
<dbReference type="Gene3D" id="2.70.150.10">
    <property type="entry name" value="Calcium-transporting ATPase, cytoplasmic transduction domain A"/>
    <property type="match status" value="1"/>
</dbReference>
<feature type="transmembrane region" description="Helical" evidence="14">
    <location>
        <begin position="856"/>
        <end position="874"/>
    </location>
</feature>
<accession>A0AAX3GWL9</accession>
<dbReference type="FunFam" id="2.70.150.10:FF:000016">
    <property type="entry name" value="Calcium-transporting P-type ATPase putative"/>
    <property type="match status" value="1"/>
</dbReference>
<evidence type="ECO:0000256" key="6">
    <source>
        <dbReference type="ARBA" id="ARBA00022692"/>
    </source>
</evidence>
<evidence type="ECO:0000256" key="10">
    <source>
        <dbReference type="ARBA" id="ARBA00022967"/>
    </source>
</evidence>
<dbReference type="PROSITE" id="PS00154">
    <property type="entry name" value="ATPASE_E1_E2"/>
    <property type="match status" value="1"/>
</dbReference>
<dbReference type="InterPro" id="IPR044492">
    <property type="entry name" value="P_typ_ATPase_HD_dom"/>
</dbReference>
<evidence type="ECO:0000256" key="1">
    <source>
        <dbReference type="ARBA" id="ARBA00004651"/>
    </source>
</evidence>
<feature type="transmembrane region" description="Helical" evidence="14">
    <location>
        <begin position="85"/>
        <end position="101"/>
    </location>
</feature>
<keyword evidence="10" id="KW-1278">Translocase</keyword>
<keyword evidence="11 14" id="KW-1133">Transmembrane helix</keyword>
<dbReference type="Gene3D" id="3.40.50.1000">
    <property type="entry name" value="HAD superfamily/HAD-like"/>
    <property type="match status" value="1"/>
</dbReference>
<dbReference type="InterPro" id="IPR023298">
    <property type="entry name" value="ATPase_P-typ_TM_dom_sf"/>
</dbReference>
<dbReference type="InterPro" id="IPR023299">
    <property type="entry name" value="ATPase_P-typ_cyto_dom_N"/>
</dbReference>
<dbReference type="EMBL" id="CAADAT010000001">
    <property type="protein sequence ID" value="VFD52834.1"/>
    <property type="molecule type" value="Genomic_DNA"/>
</dbReference>
<dbReference type="GO" id="GO:0005524">
    <property type="term" value="F:ATP binding"/>
    <property type="evidence" value="ECO:0007669"/>
    <property type="project" value="UniProtKB-KW"/>
</dbReference>
<dbReference type="GO" id="GO:0016887">
    <property type="term" value="F:ATP hydrolysis activity"/>
    <property type="evidence" value="ECO:0007669"/>
    <property type="project" value="InterPro"/>
</dbReference>
<evidence type="ECO:0000313" key="17">
    <source>
        <dbReference type="Proteomes" id="UP000346772"/>
    </source>
</evidence>
<evidence type="ECO:0000256" key="12">
    <source>
        <dbReference type="ARBA" id="ARBA00023136"/>
    </source>
</evidence>